<dbReference type="PANTHER" id="PTHR31286">
    <property type="entry name" value="GLYCINE-RICH CELL WALL STRUCTURAL PROTEIN 1.8-LIKE"/>
    <property type="match status" value="1"/>
</dbReference>
<evidence type="ECO:0000256" key="1">
    <source>
        <dbReference type="SAM" id="MobiDB-lite"/>
    </source>
</evidence>
<feature type="region of interest" description="Disordered" evidence="1">
    <location>
        <begin position="121"/>
        <end position="227"/>
    </location>
</feature>
<keyword evidence="4" id="KW-1185">Reference proteome</keyword>
<evidence type="ECO:0000313" key="4">
    <source>
        <dbReference type="Proteomes" id="UP000245207"/>
    </source>
</evidence>
<dbReference type="Proteomes" id="UP000245207">
    <property type="component" value="Unassembled WGS sequence"/>
</dbReference>
<reference evidence="3 4" key="1">
    <citation type="journal article" date="2018" name="Mol. Plant">
        <title>The genome of Artemisia annua provides insight into the evolution of Asteraceae family and artemisinin biosynthesis.</title>
        <authorList>
            <person name="Shen Q."/>
            <person name="Zhang L."/>
            <person name="Liao Z."/>
            <person name="Wang S."/>
            <person name="Yan T."/>
            <person name="Shi P."/>
            <person name="Liu M."/>
            <person name="Fu X."/>
            <person name="Pan Q."/>
            <person name="Wang Y."/>
            <person name="Lv Z."/>
            <person name="Lu X."/>
            <person name="Zhang F."/>
            <person name="Jiang W."/>
            <person name="Ma Y."/>
            <person name="Chen M."/>
            <person name="Hao X."/>
            <person name="Li L."/>
            <person name="Tang Y."/>
            <person name="Lv G."/>
            <person name="Zhou Y."/>
            <person name="Sun X."/>
            <person name="Brodelius P.E."/>
            <person name="Rose J.K.C."/>
            <person name="Tang K."/>
        </authorList>
    </citation>
    <scope>NUCLEOTIDE SEQUENCE [LARGE SCALE GENOMIC DNA]</scope>
    <source>
        <strain evidence="4">cv. Huhao1</strain>
        <tissue evidence="3">Leaf</tissue>
    </source>
</reference>
<feature type="compositionally biased region" description="Low complexity" evidence="1">
    <location>
        <begin position="879"/>
        <end position="893"/>
    </location>
</feature>
<feature type="compositionally biased region" description="Polar residues" evidence="1">
    <location>
        <begin position="831"/>
        <end position="845"/>
    </location>
</feature>
<evidence type="ECO:0000256" key="2">
    <source>
        <dbReference type="SAM" id="Phobius"/>
    </source>
</evidence>
<dbReference type="OrthoDB" id="1304206at2759"/>
<dbReference type="InterPro" id="IPR040256">
    <property type="entry name" value="At4g02000-like"/>
</dbReference>
<keyword evidence="2" id="KW-1133">Transmembrane helix</keyword>
<feature type="compositionally biased region" description="Polar residues" evidence="1">
    <location>
        <begin position="864"/>
        <end position="873"/>
    </location>
</feature>
<dbReference type="PANTHER" id="PTHR31286:SF99">
    <property type="entry name" value="DUF4283 DOMAIN-CONTAINING PROTEIN"/>
    <property type="match status" value="1"/>
</dbReference>
<protein>
    <submittedName>
        <fullName evidence="3">Uncharacterized protein</fullName>
    </submittedName>
</protein>
<dbReference type="EMBL" id="PKPP01005988">
    <property type="protein sequence ID" value="PWA58114.1"/>
    <property type="molecule type" value="Genomic_DNA"/>
</dbReference>
<name>A0A2U1MA21_ARTAN</name>
<feature type="compositionally biased region" description="Low complexity" evidence="1">
    <location>
        <begin position="139"/>
        <end position="161"/>
    </location>
</feature>
<feature type="compositionally biased region" description="Polar residues" evidence="1">
    <location>
        <begin position="200"/>
        <end position="225"/>
    </location>
</feature>
<feature type="compositionally biased region" description="Low complexity" evidence="1">
    <location>
        <begin position="172"/>
        <end position="190"/>
    </location>
</feature>
<feature type="transmembrane region" description="Helical" evidence="2">
    <location>
        <begin position="538"/>
        <end position="555"/>
    </location>
</feature>
<comment type="caution">
    <text evidence="3">The sequence shown here is derived from an EMBL/GenBank/DDBJ whole genome shotgun (WGS) entry which is preliminary data.</text>
</comment>
<proteinExistence type="predicted"/>
<sequence length="1284" mass="144099">MDRMTTAICEKPYGRASFARVLVEIDSNKALVDNVELWYESLGKILKIWVEYTWVPPRCEECKVYGHYLSECAKKVNIVSKVNKNGENEKVADVVKVNNSGEAKKVSDEEGWQTAVNRRNYRGAVNNNRQNPIGGYNMRRGVNSSRGGFNNRGGSSAGNSSTRDANKKYEPVNNGSVGNVDDGVVANDSGKPVNKGKNAVNENGGSASGKSKNTNSTAINNSGNMNDKVANVVNKSDKGSKNGNGVSDKEVLGTKNVAVSNRFDLLREDNEHGESDTWKEVKDLVVIACSTGVPIAEKVLKHWTADMVKFYTVKWNNRPRSNDSVKLQFENEIKSLSHQIVQINRNLDKNSKLNAEKMLKIAGLTTQADSGISFIYYIWQERNIRIFQNDFRTEETVFKIIVDTVRYKLMGLNIKYSREVVKIAAIWKLHLKVLEVRRLCTTGTDPNFCAGSLYWIMKCICVLWVCWFCLGTGFWSCNKVFDRGDVGGYNRLCTTENWTSFYAGLLFGSLEYNMLCTTEPSPNLCAGCFVLIWIMRRLLLQVCSLLHMLFLYSFSLCKFFPPGFYLPRFFNEIGYIWVMLIFDESPILMNAVVGVRIITAVKLLKFCLGSSLPQFGCIVYDLSVSSLSWFKSNAVSLNLLKIFAACGSETGCCLYSWQKDLLMVWSCLELHWLVPLESSMYSEYSYGLRSSCFYAKMTTAICEKPYGRASFARVLVEIDSSKALVDNVELWYESLGKILKLWVEYTWVPPRCDECKVYGHYLSECAKKVNTVSKVNKDGENVRNIGKDKDNSTCVANNGDGEEGWQTATNRRNNRGIGYNTRQGPSGGYNGNQYTGNAGTRNVSQKPEPVNNGNVGKVDESVVMNENGQNINKGKSKVNENGTSNTGKSNNGSVDSKKSMANNNYGNKNEKEAAKVNKSDKSKKSGNEVSTKDVSGAKNVATSNHFDLLRDDNVCEEVDPWKEVKELVVAACNTGVPIYEVVLKNWNEDMIKFYSVKWNNRSKKSGYIKQQLESEMVSLVNQIVQLNRNLNRNSKLNAEKMLKNSVLTTKDASEAEERVLSVIVDIVRHSDGIISSLDFLADVYGSILNHDGKGVRIASCAESSYCSCGGFGVVTGFCRGDWVVTSAMHYREFLVEKKPLAFFGAGLLFRLFGVQHAMHYRTESRISAGWAVCFNLDYEEITLGRMSLLMLLVQFLLLKLCVWVFRGKFRRSEELEFCIHDMSVAQLVVELSSDDGLVFADSIMYFKTIRDFEAEKLANIQLFLQASPAHLSRRMQFLARFNAI</sequence>
<accession>A0A2U1MA21</accession>
<feature type="compositionally biased region" description="Basic and acidic residues" evidence="1">
    <location>
        <begin position="908"/>
        <end position="926"/>
    </location>
</feature>
<evidence type="ECO:0000313" key="3">
    <source>
        <dbReference type="EMBL" id="PWA58114.1"/>
    </source>
</evidence>
<keyword evidence="2" id="KW-0472">Membrane</keyword>
<feature type="region of interest" description="Disordered" evidence="1">
    <location>
        <begin position="782"/>
        <end position="936"/>
    </location>
</feature>
<feature type="compositionally biased region" description="Basic and acidic residues" evidence="1">
    <location>
        <begin position="782"/>
        <end position="791"/>
    </location>
</feature>
<keyword evidence="2" id="KW-0812">Transmembrane</keyword>
<organism evidence="3 4">
    <name type="scientific">Artemisia annua</name>
    <name type="common">Sweet wormwood</name>
    <dbReference type="NCBI Taxonomy" id="35608"/>
    <lineage>
        <taxon>Eukaryota</taxon>
        <taxon>Viridiplantae</taxon>
        <taxon>Streptophyta</taxon>
        <taxon>Embryophyta</taxon>
        <taxon>Tracheophyta</taxon>
        <taxon>Spermatophyta</taxon>
        <taxon>Magnoliopsida</taxon>
        <taxon>eudicotyledons</taxon>
        <taxon>Gunneridae</taxon>
        <taxon>Pentapetalae</taxon>
        <taxon>asterids</taxon>
        <taxon>campanulids</taxon>
        <taxon>Asterales</taxon>
        <taxon>Asteraceae</taxon>
        <taxon>Asteroideae</taxon>
        <taxon>Anthemideae</taxon>
        <taxon>Artemisiinae</taxon>
        <taxon>Artemisia</taxon>
    </lineage>
</organism>
<gene>
    <name evidence="3" type="ORF">CTI12_AA401330</name>
</gene>
<feature type="transmembrane region" description="Helical" evidence="2">
    <location>
        <begin position="453"/>
        <end position="475"/>
    </location>
</feature>